<evidence type="ECO:0000256" key="2">
    <source>
        <dbReference type="ARBA" id="ARBA00022692"/>
    </source>
</evidence>
<sequence>MGIGMHRTFLAQQIAVSRRVKRSLKKSSSLMMPDERPQEALPWDGGVQASTDLKDYWYVVSTTAELSADRPHSVRLLGEPLALFRDAGGVARAFSDRCPHKSVKLSDGRLKNGTLECFYHGWRFDSESGAIAHVPSLPQDCALPKQCVKTFPCVEKDELIWVYPGNLADADPAKIPTKPVKTDYRQRGYWRVETMIDLPCDHSFFVENLMDMAHTPWAHDGVFNMRSDAMPLVPKWYMTPTGMYGFLEEYRTHGQLKTLSFEWLAPCNNEISVRKKGESWHAHLFFYNTPTAPGQMRHTFVVYRNVDRFLQYIPKCLQPPFELFIIHGDTVAMLSQARNMREGCPHITVATPSDEMAIKYRKWYSKAFVEKAPWWRGWDGKLDIEDLATSAMETCLPQFGRGVYERAAASTNSSTNAEHIVTMWKVQRRHRKPLGFEQPSSLPLAMVLGLAGLGLGIGLSAGFLAAKRHP</sequence>
<reference evidence="12" key="1">
    <citation type="submission" date="2021-02" db="EMBL/GenBank/DDBJ databases">
        <authorList>
            <person name="Dougan E. K."/>
            <person name="Rhodes N."/>
            <person name="Thang M."/>
            <person name="Chan C."/>
        </authorList>
    </citation>
    <scope>NUCLEOTIDE SEQUENCE</scope>
</reference>
<protein>
    <submittedName>
        <fullName evidence="12">TIC55 protein</fullName>
    </submittedName>
</protein>
<dbReference type="EMBL" id="CAJNDS010002327">
    <property type="protein sequence ID" value="CAE7434742.1"/>
    <property type="molecule type" value="Genomic_DNA"/>
</dbReference>
<evidence type="ECO:0000313" key="13">
    <source>
        <dbReference type="Proteomes" id="UP000604046"/>
    </source>
</evidence>
<dbReference type="GO" id="GO:0016491">
    <property type="term" value="F:oxidoreductase activity"/>
    <property type="evidence" value="ECO:0007669"/>
    <property type="project" value="UniProtKB-KW"/>
</dbReference>
<evidence type="ECO:0000256" key="4">
    <source>
        <dbReference type="ARBA" id="ARBA00022723"/>
    </source>
</evidence>
<organism evidence="12 13">
    <name type="scientific">Symbiodinium natans</name>
    <dbReference type="NCBI Taxonomy" id="878477"/>
    <lineage>
        <taxon>Eukaryota</taxon>
        <taxon>Sar</taxon>
        <taxon>Alveolata</taxon>
        <taxon>Dinophyceae</taxon>
        <taxon>Suessiales</taxon>
        <taxon>Symbiodiniaceae</taxon>
        <taxon>Symbiodinium</taxon>
    </lineage>
</organism>
<proteinExistence type="predicted"/>
<keyword evidence="2 10" id="KW-0812">Transmembrane</keyword>
<evidence type="ECO:0000256" key="6">
    <source>
        <dbReference type="ARBA" id="ARBA00023002"/>
    </source>
</evidence>
<keyword evidence="13" id="KW-1185">Reference proteome</keyword>
<keyword evidence="7" id="KW-0408">Iron</keyword>
<name>A0A812RFK6_9DINO</name>
<dbReference type="Proteomes" id="UP000604046">
    <property type="component" value="Unassembled WGS sequence"/>
</dbReference>
<keyword evidence="9 10" id="KW-0472">Membrane</keyword>
<dbReference type="Pfam" id="PF00355">
    <property type="entry name" value="Rieske"/>
    <property type="match status" value="1"/>
</dbReference>
<dbReference type="OrthoDB" id="438913at2759"/>
<keyword evidence="5 10" id="KW-1133">Transmembrane helix</keyword>
<dbReference type="GO" id="GO:0016020">
    <property type="term" value="C:membrane"/>
    <property type="evidence" value="ECO:0007669"/>
    <property type="project" value="UniProtKB-SubCell"/>
</dbReference>
<feature type="transmembrane region" description="Helical" evidence="10">
    <location>
        <begin position="442"/>
        <end position="466"/>
    </location>
</feature>
<dbReference type="SUPFAM" id="SSF50022">
    <property type="entry name" value="ISP domain"/>
    <property type="match status" value="1"/>
</dbReference>
<dbReference type="InterPro" id="IPR050584">
    <property type="entry name" value="Cholesterol_7-desaturase"/>
</dbReference>
<dbReference type="Gene3D" id="2.102.10.10">
    <property type="entry name" value="Rieske [2Fe-2S] iron-sulphur domain"/>
    <property type="match status" value="1"/>
</dbReference>
<gene>
    <name evidence="12" type="primary">TIC55</name>
    <name evidence="12" type="ORF">SNAT2548_LOCUS23612</name>
</gene>
<evidence type="ECO:0000259" key="11">
    <source>
        <dbReference type="PROSITE" id="PS51296"/>
    </source>
</evidence>
<evidence type="ECO:0000256" key="8">
    <source>
        <dbReference type="ARBA" id="ARBA00023014"/>
    </source>
</evidence>
<comment type="subcellular location">
    <subcellularLocation>
        <location evidence="1">Membrane</location>
    </subcellularLocation>
</comment>
<evidence type="ECO:0000256" key="10">
    <source>
        <dbReference type="SAM" id="Phobius"/>
    </source>
</evidence>
<evidence type="ECO:0000256" key="5">
    <source>
        <dbReference type="ARBA" id="ARBA00022989"/>
    </source>
</evidence>
<dbReference type="PANTHER" id="PTHR21266">
    <property type="entry name" value="IRON-SULFUR DOMAIN CONTAINING PROTEIN"/>
    <property type="match status" value="1"/>
</dbReference>
<keyword evidence="8" id="KW-0411">Iron-sulfur</keyword>
<evidence type="ECO:0000256" key="3">
    <source>
        <dbReference type="ARBA" id="ARBA00022714"/>
    </source>
</evidence>
<evidence type="ECO:0000313" key="12">
    <source>
        <dbReference type="EMBL" id="CAE7434742.1"/>
    </source>
</evidence>
<dbReference type="PANTHER" id="PTHR21266:SF32">
    <property type="entry name" value="CHOLESTEROL 7-DESATURASE NVD"/>
    <property type="match status" value="1"/>
</dbReference>
<accession>A0A812RFK6</accession>
<keyword evidence="6" id="KW-0560">Oxidoreductase</keyword>
<dbReference type="AlphaFoldDB" id="A0A812RFK6"/>
<comment type="caution">
    <text evidence="12">The sequence shown here is derived from an EMBL/GenBank/DDBJ whole genome shotgun (WGS) entry which is preliminary data.</text>
</comment>
<dbReference type="PROSITE" id="PS51296">
    <property type="entry name" value="RIESKE"/>
    <property type="match status" value="1"/>
</dbReference>
<evidence type="ECO:0000256" key="7">
    <source>
        <dbReference type="ARBA" id="ARBA00023004"/>
    </source>
</evidence>
<evidence type="ECO:0000256" key="1">
    <source>
        <dbReference type="ARBA" id="ARBA00004370"/>
    </source>
</evidence>
<dbReference type="InterPro" id="IPR036922">
    <property type="entry name" value="Rieske_2Fe-2S_sf"/>
</dbReference>
<dbReference type="GO" id="GO:0046872">
    <property type="term" value="F:metal ion binding"/>
    <property type="evidence" value="ECO:0007669"/>
    <property type="project" value="UniProtKB-KW"/>
</dbReference>
<dbReference type="GO" id="GO:0005737">
    <property type="term" value="C:cytoplasm"/>
    <property type="evidence" value="ECO:0007669"/>
    <property type="project" value="TreeGrafter"/>
</dbReference>
<feature type="domain" description="Rieske" evidence="11">
    <location>
        <begin position="57"/>
        <end position="162"/>
    </location>
</feature>
<evidence type="ECO:0000256" key="9">
    <source>
        <dbReference type="ARBA" id="ARBA00023136"/>
    </source>
</evidence>
<dbReference type="SUPFAM" id="SSF55961">
    <property type="entry name" value="Bet v1-like"/>
    <property type="match status" value="1"/>
</dbReference>
<keyword evidence="4" id="KW-0479">Metal-binding</keyword>
<dbReference type="InterPro" id="IPR017941">
    <property type="entry name" value="Rieske_2Fe-2S"/>
</dbReference>
<dbReference type="Gene3D" id="3.90.380.10">
    <property type="entry name" value="Naphthalene 1,2-dioxygenase Alpha Subunit, Chain A, domain 1"/>
    <property type="match status" value="1"/>
</dbReference>
<keyword evidence="3" id="KW-0001">2Fe-2S</keyword>
<dbReference type="GO" id="GO:0051537">
    <property type="term" value="F:2 iron, 2 sulfur cluster binding"/>
    <property type="evidence" value="ECO:0007669"/>
    <property type="project" value="UniProtKB-KW"/>
</dbReference>